<evidence type="ECO:0000256" key="8">
    <source>
        <dbReference type="ARBA" id="ARBA00022741"/>
    </source>
</evidence>
<protein>
    <recommendedName>
        <fullName evidence="5 13">Guanylate kinase</fullName>
        <ecNumber evidence="4 13">2.7.4.8</ecNumber>
    </recommendedName>
    <alternativeName>
        <fullName evidence="11 13">GMP kinase</fullName>
    </alternativeName>
</protein>
<evidence type="ECO:0000256" key="11">
    <source>
        <dbReference type="ARBA" id="ARBA00030128"/>
    </source>
</evidence>
<dbReference type="PROSITE" id="PS50052">
    <property type="entry name" value="GUANYLATE_KINASE_2"/>
    <property type="match status" value="1"/>
</dbReference>
<dbReference type="Proteomes" id="UP000006810">
    <property type="component" value="Chromosome"/>
</dbReference>
<organism evidence="16 17">
    <name type="scientific">Mycoplasmopsis fermentans (strain ATCC 19989 / NBRC 14854 / NCTC 10117 / PG18)</name>
    <name type="common">Mycoplasma fermentans</name>
    <dbReference type="NCBI Taxonomy" id="496833"/>
    <lineage>
        <taxon>Bacteria</taxon>
        <taxon>Bacillati</taxon>
        <taxon>Mycoplasmatota</taxon>
        <taxon>Mycoplasmoidales</taxon>
        <taxon>Metamycoplasmataceae</taxon>
        <taxon>Mycoplasmopsis</taxon>
    </lineage>
</organism>
<evidence type="ECO:0000256" key="5">
    <source>
        <dbReference type="ARBA" id="ARBA00016296"/>
    </source>
</evidence>
<evidence type="ECO:0000256" key="1">
    <source>
        <dbReference type="ARBA" id="ARBA00003531"/>
    </source>
</evidence>
<dbReference type="FunFam" id="3.30.63.10:FF:000005">
    <property type="entry name" value="Guanylate kinase"/>
    <property type="match status" value="1"/>
</dbReference>
<dbReference type="NCBIfam" id="TIGR03263">
    <property type="entry name" value="guanyl_kin"/>
    <property type="match status" value="1"/>
</dbReference>
<evidence type="ECO:0000313" key="16">
    <source>
        <dbReference type="EMBL" id="BAH69776.1"/>
    </source>
</evidence>
<name>C4XF54_MYCFP</name>
<dbReference type="InterPro" id="IPR027417">
    <property type="entry name" value="P-loop_NTPase"/>
</dbReference>
<keyword evidence="7 13" id="KW-0808">Transferase</keyword>
<evidence type="ECO:0000256" key="14">
    <source>
        <dbReference type="SAM" id="Coils"/>
    </source>
</evidence>
<dbReference type="PATRIC" id="fig|496833.3.peg.96"/>
<sequence length="212" mass="24723">MLLILVKKYIMNIMNNLISKRKPIIIFTGPSGVGKGTIEKYLFDFKNLKLHLSCSATTRAPREGEINGIHYFFITKEEFEKHIQNDDLFEYSFHFDNYYGTLYSEIARIHRNGEIPVLEIETNGAKQILEKVSNNKNYKLITLFILPPSIEELERRIINRKTESQEAIKKRLAKAQAEIAEKGIFRHHIINDDPLRAAKEIKEIIEKEYGIK</sequence>
<evidence type="ECO:0000256" key="7">
    <source>
        <dbReference type="ARBA" id="ARBA00022679"/>
    </source>
</evidence>
<dbReference type="GO" id="GO:0005524">
    <property type="term" value="F:ATP binding"/>
    <property type="evidence" value="ECO:0007669"/>
    <property type="project" value="UniProtKB-UniRule"/>
</dbReference>
<dbReference type="EMBL" id="AP009608">
    <property type="protein sequence ID" value="BAH69776.1"/>
    <property type="molecule type" value="Genomic_DNA"/>
</dbReference>
<evidence type="ECO:0000256" key="10">
    <source>
        <dbReference type="ARBA" id="ARBA00022840"/>
    </source>
</evidence>
<feature type="binding site" evidence="13">
    <location>
        <begin position="29"/>
        <end position="36"/>
    </location>
    <ligand>
        <name>ATP</name>
        <dbReference type="ChEBI" id="CHEBI:30616"/>
    </ligand>
</feature>
<dbReference type="GO" id="GO:0004385">
    <property type="term" value="F:GMP kinase activity"/>
    <property type="evidence" value="ECO:0007669"/>
    <property type="project" value="UniProtKB-UniRule"/>
</dbReference>
<evidence type="ECO:0000256" key="12">
    <source>
        <dbReference type="ARBA" id="ARBA00048594"/>
    </source>
</evidence>
<dbReference type="InterPro" id="IPR008145">
    <property type="entry name" value="GK/Ca_channel_bsu"/>
</dbReference>
<feature type="coiled-coil region" evidence="14">
    <location>
        <begin position="150"/>
        <end position="178"/>
    </location>
</feature>
<keyword evidence="9 13" id="KW-0418">Kinase</keyword>
<dbReference type="InterPro" id="IPR020590">
    <property type="entry name" value="Guanylate_kinase_CS"/>
</dbReference>
<dbReference type="Gene3D" id="3.40.50.300">
    <property type="entry name" value="P-loop containing nucleotide triphosphate hydrolases"/>
    <property type="match status" value="1"/>
</dbReference>
<dbReference type="SUPFAM" id="SSF52540">
    <property type="entry name" value="P-loop containing nucleoside triphosphate hydrolases"/>
    <property type="match status" value="1"/>
</dbReference>
<evidence type="ECO:0000256" key="2">
    <source>
        <dbReference type="ARBA" id="ARBA00004496"/>
    </source>
</evidence>
<evidence type="ECO:0000256" key="4">
    <source>
        <dbReference type="ARBA" id="ARBA00012961"/>
    </source>
</evidence>
<dbReference type="AlphaFoldDB" id="C4XF54"/>
<evidence type="ECO:0000256" key="13">
    <source>
        <dbReference type="HAMAP-Rule" id="MF_00328"/>
    </source>
</evidence>
<dbReference type="eggNOG" id="COG0194">
    <property type="taxonomic scope" value="Bacteria"/>
</dbReference>
<dbReference type="PROSITE" id="PS00856">
    <property type="entry name" value="GUANYLATE_KINASE_1"/>
    <property type="match status" value="1"/>
</dbReference>
<dbReference type="InterPro" id="IPR008144">
    <property type="entry name" value="Guanylate_kin-like_dom"/>
</dbReference>
<dbReference type="Pfam" id="PF00625">
    <property type="entry name" value="Guanylate_kin"/>
    <property type="match status" value="1"/>
</dbReference>
<dbReference type="PANTHER" id="PTHR23117">
    <property type="entry name" value="GUANYLATE KINASE-RELATED"/>
    <property type="match status" value="1"/>
</dbReference>
<dbReference type="KEGG" id="mfp:MBIO_0511"/>
<keyword evidence="14" id="KW-0175">Coiled coil</keyword>
<evidence type="ECO:0000256" key="3">
    <source>
        <dbReference type="ARBA" id="ARBA00005790"/>
    </source>
</evidence>
<reference evidence="16 17" key="1">
    <citation type="journal article" date="2009" name="Curr. Microbiol.">
        <title>Molecular cloning and expression of a novel cholinephosphotransferase involved in glycoglycerophospholipid biosynthesis of Mycoplasma fermentans.</title>
        <authorList>
            <person name="Ishida N."/>
            <person name="Irikura D."/>
            <person name="Matsuda K."/>
            <person name="Sato S."/>
            <person name="Asano K."/>
        </authorList>
    </citation>
    <scope>NUCLEOTIDE SEQUENCE [LARGE SCALE GENOMIC DNA]</scope>
    <source>
        <strain evidence="17">ATCC 19989 / NBRC 14854 / NCTC 10117 / PG18</strain>
    </source>
</reference>
<keyword evidence="8 13" id="KW-0547">Nucleotide-binding</keyword>
<evidence type="ECO:0000259" key="15">
    <source>
        <dbReference type="PROSITE" id="PS50052"/>
    </source>
</evidence>
<dbReference type="PANTHER" id="PTHR23117:SF13">
    <property type="entry name" value="GUANYLATE KINASE"/>
    <property type="match status" value="1"/>
</dbReference>
<accession>C4XF54</accession>
<dbReference type="GO" id="GO:0005829">
    <property type="term" value="C:cytosol"/>
    <property type="evidence" value="ECO:0007669"/>
    <property type="project" value="TreeGrafter"/>
</dbReference>
<evidence type="ECO:0000256" key="6">
    <source>
        <dbReference type="ARBA" id="ARBA00022490"/>
    </source>
</evidence>
<comment type="subcellular location">
    <subcellularLocation>
        <location evidence="2 13">Cytoplasm</location>
    </subcellularLocation>
</comment>
<evidence type="ECO:0000256" key="9">
    <source>
        <dbReference type="ARBA" id="ARBA00022777"/>
    </source>
</evidence>
<dbReference type="SMART" id="SM00072">
    <property type="entry name" value="GuKc"/>
    <property type="match status" value="1"/>
</dbReference>
<comment type="catalytic activity">
    <reaction evidence="12 13">
        <text>GMP + ATP = GDP + ADP</text>
        <dbReference type="Rhea" id="RHEA:20780"/>
        <dbReference type="ChEBI" id="CHEBI:30616"/>
        <dbReference type="ChEBI" id="CHEBI:58115"/>
        <dbReference type="ChEBI" id="CHEBI:58189"/>
        <dbReference type="ChEBI" id="CHEBI:456216"/>
        <dbReference type="EC" id="2.7.4.8"/>
    </reaction>
</comment>
<dbReference type="InterPro" id="IPR017665">
    <property type="entry name" value="Guanylate_kinase"/>
</dbReference>
<dbReference type="EC" id="2.7.4.8" evidence="4 13"/>
<comment type="similarity">
    <text evidence="3 13">Belongs to the guanylate kinase family.</text>
</comment>
<dbReference type="HAMAP" id="MF_00328">
    <property type="entry name" value="Guanylate_kinase"/>
    <property type="match status" value="1"/>
</dbReference>
<dbReference type="HOGENOM" id="CLU_001715_1_2_14"/>
<gene>
    <name evidence="13" type="primary">gmk</name>
    <name evidence="16" type="ordered locus">MBIO_0511</name>
</gene>
<keyword evidence="10 13" id="KW-0067">ATP-binding</keyword>
<keyword evidence="6 13" id="KW-0963">Cytoplasm</keyword>
<comment type="function">
    <text evidence="1 13">Essential for recycling GMP and indirectly, cGMP.</text>
</comment>
<keyword evidence="17" id="KW-1185">Reference proteome</keyword>
<proteinExistence type="inferred from homology"/>
<feature type="domain" description="Guanylate kinase-like" evidence="15">
    <location>
        <begin position="22"/>
        <end position="206"/>
    </location>
</feature>
<evidence type="ECO:0000313" key="17">
    <source>
        <dbReference type="Proteomes" id="UP000006810"/>
    </source>
</evidence>
<dbReference type="CDD" id="cd00071">
    <property type="entry name" value="GMPK"/>
    <property type="match status" value="1"/>
</dbReference>